<evidence type="ECO:0000313" key="3">
    <source>
        <dbReference type="EMBL" id="PNH11943.1"/>
    </source>
</evidence>
<keyword evidence="3" id="KW-0418">Kinase</keyword>
<evidence type="ECO:0000313" key="4">
    <source>
        <dbReference type="Proteomes" id="UP000236333"/>
    </source>
</evidence>
<protein>
    <submittedName>
        <fullName evidence="3">DNA-dependent protein kinase catalytic subunit</fullName>
    </submittedName>
</protein>
<sequence>MHLREVLRAGAAEAAKGPGGGGSGSGSRSQGEGGSEASKQQGEAGAGGGEGAAEAAAEVEAEAPAVGNGGAEVESDVELARQLARIRVATALQKLARRHPSLITADELRPLHGARPYFPLLLATVTGTDPAHPTYRGGAELLQRSGPLSPEEQARCLLDAATDPNMLGRMYYGWRPFV</sequence>
<gene>
    <name evidence="3" type="ORF">TSOC_001151</name>
</gene>
<dbReference type="EMBL" id="PGGS01000018">
    <property type="protein sequence ID" value="PNH11943.1"/>
    <property type="molecule type" value="Genomic_DNA"/>
</dbReference>
<reference evidence="3 4" key="1">
    <citation type="journal article" date="2017" name="Mol. Biol. Evol.">
        <title>The 4-celled Tetrabaena socialis nuclear genome reveals the essential components for genetic control of cell number at the origin of multicellularity in the volvocine lineage.</title>
        <authorList>
            <person name="Featherston J."/>
            <person name="Arakaki Y."/>
            <person name="Hanschen E.R."/>
            <person name="Ferris P.J."/>
            <person name="Michod R.E."/>
            <person name="Olson B.J.S.C."/>
            <person name="Nozaki H."/>
            <person name="Durand P.M."/>
        </authorList>
    </citation>
    <scope>NUCLEOTIDE SEQUENCE [LARGE SCALE GENOMIC DNA]</scope>
    <source>
        <strain evidence="3 4">NIES-571</strain>
    </source>
</reference>
<proteinExistence type="predicted"/>
<dbReference type="AlphaFoldDB" id="A0A2J8AHE2"/>
<dbReference type="Pfam" id="PF02260">
    <property type="entry name" value="FATC"/>
    <property type="match status" value="1"/>
</dbReference>
<dbReference type="Proteomes" id="UP000236333">
    <property type="component" value="Unassembled WGS sequence"/>
</dbReference>
<dbReference type="PROSITE" id="PS51190">
    <property type="entry name" value="FATC"/>
    <property type="match status" value="1"/>
</dbReference>
<dbReference type="OrthoDB" id="431717at2759"/>
<dbReference type="InterPro" id="IPR003152">
    <property type="entry name" value="FATC_dom"/>
</dbReference>
<name>A0A2J8AHE2_9CHLO</name>
<evidence type="ECO:0000256" key="1">
    <source>
        <dbReference type="SAM" id="MobiDB-lite"/>
    </source>
</evidence>
<evidence type="ECO:0000259" key="2">
    <source>
        <dbReference type="PROSITE" id="PS51190"/>
    </source>
</evidence>
<dbReference type="GO" id="GO:0016301">
    <property type="term" value="F:kinase activity"/>
    <property type="evidence" value="ECO:0007669"/>
    <property type="project" value="UniProtKB-KW"/>
</dbReference>
<accession>A0A2J8AHE2</accession>
<feature type="region of interest" description="Disordered" evidence="1">
    <location>
        <begin position="1"/>
        <end position="71"/>
    </location>
</feature>
<keyword evidence="3" id="KW-0808">Transferase</keyword>
<keyword evidence="4" id="KW-1185">Reference proteome</keyword>
<feature type="compositionally biased region" description="Low complexity" evidence="1">
    <location>
        <begin position="52"/>
        <end position="66"/>
    </location>
</feature>
<comment type="caution">
    <text evidence="3">The sequence shown here is derived from an EMBL/GenBank/DDBJ whole genome shotgun (WGS) entry which is preliminary data.</text>
</comment>
<feature type="domain" description="FATC" evidence="2">
    <location>
        <begin position="146"/>
        <end position="178"/>
    </location>
</feature>
<feature type="compositionally biased region" description="Low complexity" evidence="1">
    <location>
        <begin position="26"/>
        <end position="38"/>
    </location>
</feature>
<organism evidence="3 4">
    <name type="scientific">Tetrabaena socialis</name>
    <dbReference type="NCBI Taxonomy" id="47790"/>
    <lineage>
        <taxon>Eukaryota</taxon>
        <taxon>Viridiplantae</taxon>
        <taxon>Chlorophyta</taxon>
        <taxon>core chlorophytes</taxon>
        <taxon>Chlorophyceae</taxon>
        <taxon>CS clade</taxon>
        <taxon>Chlamydomonadales</taxon>
        <taxon>Tetrabaenaceae</taxon>
        <taxon>Tetrabaena</taxon>
    </lineage>
</organism>
<dbReference type="SMART" id="SM01343">
    <property type="entry name" value="FATC"/>
    <property type="match status" value="1"/>
</dbReference>